<dbReference type="Proteomes" id="UP000319619">
    <property type="component" value="Unassembled WGS sequence"/>
</dbReference>
<evidence type="ECO:0000313" key="2">
    <source>
        <dbReference type="Proteomes" id="UP000319619"/>
    </source>
</evidence>
<proteinExistence type="predicted"/>
<comment type="caution">
    <text evidence="1">The sequence shown here is derived from an EMBL/GenBank/DDBJ whole genome shotgun (WGS) entry which is preliminary data.</text>
</comment>
<sequence>MAEIMALSYFDDEGKKPSDNDLAEALGKTKPFWDEIIKHIAGHNEPITEEWHFGGKNWGWTMRVVRKKRRILYLTPCDGCYTTGIILGGRAMEVVRQTDFPPEIVEIINSSKKYAEGTAIRLEIRTKENLEATKKLADIKIAN</sequence>
<organism evidence="1 2">
    <name type="scientific">candidate division LCP-89 bacterium B3_LCP</name>
    <dbReference type="NCBI Taxonomy" id="2012998"/>
    <lineage>
        <taxon>Bacteria</taxon>
        <taxon>Pseudomonadati</taxon>
        <taxon>Bacteria division LCP-89</taxon>
    </lineage>
</organism>
<reference evidence="1 2" key="1">
    <citation type="submission" date="2017-06" db="EMBL/GenBank/DDBJ databases">
        <title>Novel microbial phyla capable of carbon fixation and sulfur reduction in deep-sea sediments.</title>
        <authorList>
            <person name="Huang J."/>
            <person name="Baker B."/>
            <person name="Wang Y."/>
        </authorList>
    </citation>
    <scope>NUCLEOTIDE SEQUENCE [LARGE SCALE GENOMIC DNA]</scope>
    <source>
        <strain evidence="1">B3_LCP</strain>
    </source>
</reference>
<protein>
    <recommendedName>
        <fullName evidence="3">DUF3788 domain-containing protein</fullName>
    </recommendedName>
</protein>
<evidence type="ECO:0008006" key="3">
    <source>
        <dbReference type="Google" id="ProtNLM"/>
    </source>
</evidence>
<evidence type="ECO:0000313" key="1">
    <source>
        <dbReference type="EMBL" id="TKJ41791.1"/>
    </source>
</evidence>
<accession>A0A532V3K0</accession>
<gene>
    <name evidence="1" type="ORF">CEE37_04270</name>
</gene>
<dbReference type="InterPro" id="IPR024265">
    <property type="entry name" value="DUF3788"/>
</dbReference>
<dbReference type="Pfam" id="PF12663">
    <property type="entry name" value="DUF3788"/>
    <property type="match status" value="1"/>
</dbReference>
<dbReference type="EMBL" id="NJBN01000002">
    <property type="protein sequence ID" value="TKJ41791.1"/>
    <property type="molecule type" value="Genomic_DNA"/>
</dbReference>
<name>A0A532V3K0_UNCL8</name>
<dbReference type="AlphaFoldDB" id="A0A532V3K0"/>